<dbReference type="RefSeq" id="WP_015810676.1">
    <property type="nucleotide sequence ID" value="NC_013037.1"/>
</dbReference>
<evidence type="ECO:0000313" key="2">
    <source>
        <dbReference type="EMBL" id="ACT92422.1"/>
    </source>
</evidence>
<dbReference type="HOGENOM" id="CLU_124456_3_0_10"/>
<sequence>MRLFIDTNVVLDHALFRTTGQPYEAKYILSWADQQRIPMFVSTGSFYTFTYLMEKNGIRQKELADRLLSYLHAFQIAEHDKTSLATALADNFRDIEDSFQYQCALKSGWDFLITNNLRDYRLRDNDKLTIQSPLHFLTNTLQKQKGIDF</sequence>
<dbReference type="Pfam" id="PF13470">
    <property type="entry name" value="PIN_3"/>
    <property type="match status" value="1"/>
</dbReference>
<dbReference type="OrthoDB" id="1148871at2"/>
<dbReference type="KEGG" id="dfe:Dfer_1173"/>
<name>C6W562_DYAFD</name>
<dbReference type="CDD" id="cd09854">
    <property type="entry name" value="PIN_VapC-like"/>
    <property type="match status" value="1"/>
</dbReference>
<organism evidence="2 3">
    <name type="scientific">Dyadobacter fermentans (strain ATCC 700827 / DSM 18053 / CIP 107007 / KCTC 52180 / NS114)</name>
    <dbReference type="NCBI Taxonomy" id="471854"/>
    <lineage>
        <taxon>Bacteria</taxon>
        <taxon>Pseudomonadati</taxon>
        <taxon>Bacteroidota</taxon>
        <taxon>Cytophagia</taxon>
        <taxon>Cytophagales</taxon>
        <taxon>Spirosomataceae</taxon>
        <taxon>Dyadobacter</taxon>
    </lineage>
</organism>
<dbReference type="Proteomes" id="UP000002011">
    <property type="component" value="Chromosome"/>
</dbReference>
<dbReference type="EMBL" id="CP001619">
    <property type="protein sequence ID" value="ACT92422.1"/>
    <property type="molecule type" value="Genomic_DNA"/>
</dbReference>
<reference evidence="2 3" key="1">
    <citation type="journal article" date="2009" name="Stand. Genomic Sci.">
        <title>Complete genome sequence of Dyadobacter fermentans type strain (NS114).</title>
        <authorList>
            <person name="Lang E."/>
            <person name="Lapidus A."/>
            <person name="Chertkov O."/>
            <person name="Brettin T."/>
            <person name="Detter J.C."/>
            <person name="Han C."/>
            <person name="Copeland A."/>
            <person name="Glavina Del Rio T."/>
            <person name="Nolan M."/>
            <person name="Chen F."/>
            <person name="Lucas S."/>
            <person name="Tice H."/>
            <person name="Cheng J.F."/>
            <person name="Land M."/>
            <person name="Hauser L."/>
            <person name="Chang Y.J."/>
            <person name="Jeffries C.D."/>
            <person name="Kopitz M."/>
            <person name="Bruce D."/>
            <person name="Goodwin L."/>
            <person name="Pitluck S."/>
            <person name="Ovchinnikova G."/>
            <person name="Pati A."/>
            <person name="Ivanova N."/>
            <person name="Mavrommatis K."/>
            <person name="Chen A."/>
            <person name="Palaniappan K."/>
            <person name="Chain P."/>
            <person name="Bristow J."/>
            <person name="Eisen J.A."/>
            <person name="Markowitz V."/>
            <person name="Hugenholtz P."/>
            <person name="Goker M."/>
            <person name="Rohde M."/>
            <person name="Kyrpides N.C."/>
            <person name="Klenk H.P."/>
        </authorList>
    </citation>
    <scope>NUCLEOTIDE SEQUENCE [LARGE SCALE GENOMIC DNA]</scope>
    <source>
        <strain evidence="3">ATCC 700827 / DSM 18053 / CIP 107007 / KCTC 52180 / NS114</strain>
    </source>
</reference>
<protein>
    <submittedName>
        <fullName evidence="2">PilT domain-containing protein</fullName>
    </submittedName>
</protein>
<evidence type="ECO:0000259" key="1">
    <source>
        <dbReference type="Pfam" id="PF13470"/>
    </source>
</evidence>
<gene>
    <name evidence="2" type="ordered locus">Dfer_1173</name>
</gene>
<dbReference type="STRING" id="471854.Dfer_1173"/>
<accession>C6W562</accession>
<dbReference type="InterPro" id="IPR029060">
    <property type="entry name" value="PIN-like_dom_sf"/>
</dbReference>
<dbReference type="SUPFAM" id="SSF88723">
    <property type="entry name" value="PIN domain-like"/>
    <property type="match status" value="1"/>
</dbReference>
<proteinExistence type="predicted"/>
<dbReference type="Gene3D" id="3.40.50.1010">
    <property type="entry name" value="5'-nuclease"/>
    <property type="match status" value="1"/>
</dbReference>
<dbReference type="AlphaFoldDB" id="C6W562"/>
<evidence type="ECO:0000313" key="3">
    <source>
        <dbReference type="Proteomes" id="UP000002011"/>
    </source>
</evidence>
<keyword evidence="3" id="KW-1185">Reference proteome</keyword>
<dbReference type="eggNOG" id="COG1569">
    <property type="taxonomic scope" value="Bacteria"/>
</dbReference>
<dbReference type="InterPro" id="IPR002716">
    <property type="entry name" value="PIN_dom"/>
</dbReference>
<feature type="domain" description="PIN" evidence="1">
    <location>
        <begin position="2"/>
        <end position="117"/>
    </location>
</feature>